<evidence type="ECO:0000313" key="1">
    <source>
        <dbReference type="EMBL" id="CAK5040440.1"/>
    </source>
</evidence>
<comment type="caution">
    <text evidence="1">The sequence shown here is derived from an EMBL/GenBank/DDBJ whole genome shotgun (WGS) entry which is preliminary data.</text>
</comment>
<accession>A0ACB0YC41</accession>
<proteinExistence type="predicted"/>
<sequence>MDLAHFCADTYLNAVSPTPIHSFLTANYRARVSSKVWRKCSNRRFLRLIFFKSLKFYRPRSASDGHHKMITGNRKLDLERSFNRVMDRERERRELERCYSNYGSRKGSRRHSQNEELILEEVSIINNIEGQNKEEKKEIKEITENEDINNNLIKNTQIKQIKTISNQTLIIIPHHRAAEQHLFKKLLVACCESCERRASLTLLVPNNYHQHNYGRKRNFSQSEEDCFNRSCSDCEMEREDNEDEEDIPFECDEENKAEIHDTLANMYVNLSLVKNQNILGYQNIR</sequence>
<protein>
    <submittedName>
        <fullName evidence="1">Uncharacterized protein</fullName>
    </submittedName>
</protein>
<name>A0ACB0YC41_MELEN</name>
<reference evidence="1" key="1">
    <citation type="submission" date="2023-11" db="EMBL/GenBank/DDBJ databases">
        <authorList>
            <person name="Poullet M."/>
        </authorList>
    </citation>
    <scope>NUCLEOTIDE SEQUENCE</scope>
    <source>
        <strain evidence="1">E1834</strain>
    </source>
</reference>
<dbReference type="EMBL" id="CAVMJV010000009">
    <property type="protein sequence ID" value="CAK5040440.1"/>
    <property type="molecule type" value="Genomic_DNA"/>
</dbReference>
<gene>
    <name evidence="1" type="ORF">MENTE1834_LOCUS10249</name>
</gene>
<keyword evidence="2" id="KW-1185">Reference proteome</keyword>
<organism evidence="1 2">
    <name type="scientific">Meloidogyne enterolobii</name>
    <name type="common">Root-knot nematode worm</name>
    <name type="synonym">Meloidogyne mayaguensis</name>
    <dbReference type="NCBI Taxonomy" id="390850"/>
    <lineage>
        <taxon>Eukaryota</taxon>
        <taxon>Metazoa</taxon>
        <taxon>Ecdysozoa</taxon>
        <taxon>Nematoda</taxon>
        <taxon>Chromadorea</taxon>
        <taxon>Rhabditida</taxon>
        <taxon>Tylenchina</taxon>
        <taxon>Tylenchomorpha</taxon>
        <taxon>Tylenchoidea</taxon>
        <taxon>Meloidogynidae</taxon>
        <taxon>Meloidogyninae</taxon>
        <taxon>Meloidogyne</taxon>
    </lineage>
</organism>
<evidence type="ECO:0000313" key="2">
    <source>
        <dbReference type="Proteomes" id="UP001497535"/>
    </source>
</evidence>
<dbReference type="Proteomes" id="UP001497535">
    <property type="component" value="Unassembled WGS sequence"/>
</dbReference>